<dbReference type="EMBL" id="MINH01000016">
    <property type="protein sequence ID" value="POG12375.1"/>
    <property type="molecule type" value="Genomic_DNA"/>
</dbReference>
<evidence type="ECO:0000313" key="2">
    <source>
        <dbReference type="Proteomes" id="UP000237230"/>
    </source>
</evidence>
<accession>A0A2S3X9U6</accession>
<comment type="caution">
    <text evidence="1">The sequence shown here is derived from an EMBL/GenBank/DDBJ whole genome shotgun (WGS) entry which is preliminary data.</text>
</comment>
<gene>
    <name evidence="1" type="ORF">BGP84_03580</name>
</gene>
<dbReference type="AlphaFoldDB" id="A0A2S3X9U6"/>
<organism evidence="1 2">
    <name type="scientific">Pseudomonas putida</name>
    <name type="common">Arthrobacter siderocapsulatus</name>
    <dbReference type="NCBI Taxonomy" id="303"/>
    <lineage>
        <taxon>Bacteria</taxon>
        <taxon>Pseudomonadati</taxon>
        <taxon>Pseudomonadota</taxon>
        <taxon>Gammaproteobacteria</taxon>
        <taxon>Pseudomonadales</taxon>
        <taxon>Pseudomonadaceae</taxon>
        <taxon>Pseudomonas</taxon>
    </lineage>
</organism>
<protein>
    <recommendedName>
        <fullName evidence="3">Type IV pilus assembly protein PilX</fullName>
    </recommendedName>
</protein>
<proteinExistence type="predicted"/>
<dbReference type="RefSeq" id="WP_103445779.1">
    <property type="nucleotide sequence ID" value="NZ_MINH01000016.1"/>
</dbReference>
<name>A0A2S3X9U6_PSEPU</name>
<reference evidence="1 2" key="2">
    <citation type="submission" date="2018-03" db="EMBL/GenBank/DDBJ databases">
        <title>Draft genome of Pseudomonas putida strain KH-21-114.</title>
        <authorList>
            <person name="Yoshizawa S."/>
            <person name="Khan N.H."/>
            <person name="Nishimura M."/>
            <person name="Chiura H.X."/>
            <person name="Ogura Y."/>
            <person name="Hayashi T."/>
            <person name="Kogure K."/>
        </authorList>
    </citation>
    <scope>NUCLEOTIDE SEQUENCE [LARGE SCALE GENOMIC DNA]</scope>
    <source>
        <strain evidence="1 2">KH-21-114</strain>
    </source>
</reference>
<evidence type="ECO:0008006" key="3">
    <source>
        <dbReference type="Google" id="ProtNLM"/>
    </source>
</evidence>
<sequence length="157" mass="17682">MKHQRGIVLLLALVFSMLLALLAASALRDALVETRMTGAMSDGLVAFEQAEIVLQAGVDELQRSPPDKCSDCQPPPRPHDLRGQWQKIKDGYFHLQNLGETDRAAHMPEGERFTLYRVTAVSQQLTARQVLEAVYAIPTAQPQAPQRILWRQRLRQD</sequence>
<evidence type="ECO:0000313" key="1">
    <source>
        <dbReference type="EMBL" id="POG12375.1"/>
    </source>
</evidence>
<dbReference type="Proteomes" id="UP000237230">
    <property type="component" value="Unassembled WGS sequence"/>
</dbReference>
<reference evidence="1 2" key="1">
    <citation type="submission" date="2016-08" db="EMBL/GenBank/DDBJ databases">
        <authorList>
            <person name="Seilhamer J.J."/>
        </authorList>
    </citation>
    <scope>NUCLEOTIDE SEQUENCE [LARGE SCALE GENOMIC DNA]</scope>
    <source>
        <strain evidence="1 2">KH-21-114</strain>
    </source>
</reference>
<dbReference type="OrthoDB" id="7030311at2"/>